<dbReference type="Pfam" id="PF00672">
    <property type="entry name" value="HAMP"/>
    <property type="match status" value="1"/>
</dbReference>
<dbReference type="EMBL" id="AP014854">
    <property type="protein sequence ID" value="BAR97791.1"/>
    <property type="molecule type" value="Genomic_DNA"/>
</dbReference>
<feature type="domain" description="HAMP" evidence="10">
    <location>
        <begin position="55"/>
        <end position="108"/>
    </location>
</feature>
<dbReference type="SMART" id="SM00304">
    <property type="entry name" value="HAMP"/>
    <property type="match status" value="1"/>
</dbReference>
<evidence type="ECO:0000313" key="12">
    <source>
        <dbReference type="EMBL" id="CUU41567.1"/>
    </source>
</evidence>
<feature type="domain" description="Methyl-accepting transducer" evidence="8">
    <location>
        <begin position="177"/>
        <end position="406"/>
    </location>
</feature>
<reference evidence="11" key="1">
    <citation type="journal article" date="2015" name="Genome Announc.">
        <title>Complete Genome Sequence of the Bacteriochlorophyll b-Producing Photosynthetic Bacterium Blastochloris viridis.</title>
        <authorList>
            <person name="Tsukatani Y."/>
            <person name="Hirose Y."/>
            <person name="Harada J."/>
            <person name="Misawa N."/>
            <person name="Mori K."/>
            <person name="Inoue K."/>
            <person name="Tamiaki H."/>
        </authorList>
    </citation>
    <scope>NUCLEOTIDE SEQUENCE [LARGE SCALE GENOMIC DNA]</scope>
    <source>
        <strain evidence="11">DSM 133</strain>
    </source>
</reference>
<dbReference type="GO" id="GO:0007165">
    <property type="term" value="P:signal transduction"/>
    <property type="evidence" value="ECO:0007669"/>
    <property type="project" value="UniProtKB-KW"/>
</dbReference>
<evidence type="ECO:0000259" key="10">
    <source>
        <dbReference type="PROSITE" id="PS50885"/>
    </source>
</evidence>
<keyword evidence="13" id="KW-1185">Reference proteome</keyword>
<evidence type="ECO:0000256" key="7">
    <source>
        <dbReference type="SAM" id="Phobius"/>
    </source>
</evidence>
<evidence type="ECO:0000259" key="8">
    <source>
        <dbReference type="PROSITE" id="PS50111"/>
    </source>
</evidence>
<protein>
    <submittedName>
        <fullName evidence="11 12">Methyl-accepting chemotaxis protein</fullName>
    </submittedName>
</protein>
<evidence type="ECO:0000256" key="5">
    <source>
        <dbReference type="PROSITE-ProRule" id="PRU00284"/>
    </source>
</evidence>
<feature type="region of interest" description="Disordered" evidence="6">
    <location>
        <begin position="435"/>
        <end position="459"/>
    </location>
</feature>
<dbReference type="Pfam" id="PF00015">
    <property type="entry name" value="MCPsignal"/>
    <property type="match status" value="1"/>
</dbReference>
<proteinExistence type="inferred from homology"/>
<dbReference type="PANTHER" id="PTHR32089">
    <property type="entry name" value="METHYL-ACCEPTING CHEMOTAXIS PROTEIN MCPB"/>
    <property type="match status" value="1"/>
</dbReference>
<reference evidence="13" key="3">
    <citation type="journal article" date="2016" name="Genome Announc.">
        <title>Revised genome sequence of the purple photosynthetic bacterium Blastochloris viridis.</title>
        <authorList>
            <person name="Liu L.N."/>
            <person name="Faulkner M."/>
            <person name="Liu X."/>
            <person name="Huang F."/>
            <person name="Darby A.C."/>
            <person name="Hall N."/>
        </authorList>
    </citation>
    <scope>NUCLEOTIDE SEQUENCE [LARGE SCALE GENOMIC DNA]</scope>
    <source>
        <strain evidence="13">ATCC 19567 / DSM 133 / F</strain>
    </source>
</reference>
<evidence type="ECO:0000256" key="1">
    <source>
        <dbReference type="ARBA" id="ARBA00004429"/>
    </source>
</evidence>
<evidence type="ECO:0000313" key="11">
    <source>
        <dbReference type="EMBL" id="BAR97791.1"/>
    </source>
</evidence>
<keyword evidence="2" id="KW-1003">Cell membrane</keyword>
<sequence>MMNLSSLFRALSAIGAALGALVLALACLAAGWTTGAVATLAAGAVAAGFAVVWLLRLRREIGRMATVCHEIAAGNLEARLVGIAERGELGDAQHALNDMIDRCDAYVREATAAMQAVRANTYYRKIRPEGLAGALGSSAATINDAMASIQGRIGAFFNETTRFETSIQDIVRNVSAASTGMGATASTMTENASATRSSATTVATASEEATRNMKTVATATAKLSESARDVGEQVRLSTTVARQAVTRSREAHDTIQTLQAAGDNIGQVAELIRAIAAQTNLLALNATIEAARAGEAGRGFAVVAQEVKMLAGQTAQATSQISAQIAEVQASTRAAVEAITEIARTIGEVDQITTYVAEAVESQMSATAEIADNVERAFDGIRDITDNIHRATAVAGRTETLAADTRTASGELSARAQRLTEEVHSFLAALHRGPLNRRKRDDPNYRGPERRQDRVKTAA</sequence>
<evidence type="ECO:0000256" key="3">
    <source>
        <dbReference type="ARBA" id="ARBA00023224"/>
    </source>
</evidence>
<evidence type="ECO:0000256" key="4">
    <source>
        <dbReference type="ARBA" id="ARBA00029447"/>
    </source>
</evidence>
<feature type="compositionally biased region" description="Basic and acidic residues" evidence="6">
    <location>
        <begin position="439"/>
        <end position="459"/>
    </location>
</feature>
<dbReference type="InterPro" id="IPR003660">
    <property type="entry name" value="HAMP_dom"/>
</dbReference>
<evidence type="ECO:0000259" key="9">
    <source>
        <dbReference type="PROSITE" id="PS50192"/>
    </source>
</evidence>
<dbReference type="Proteomes" id="UP000065734">
    <property type="component" value="Chromosome I"/>
</dbReference>
<dbReference type="KEGG" id="bvr:BVIR_1117"/>
<dbReference type="Gene3D" id="6.10.340.10">
    <property type="match status" value="1"/>
</dbReference>
<name>A0A0H5BBY9_BLAVI</name>
<dbReference type="SMART" id="SM00283">
    <property type="entry name" value="MA"/>
    <property type="match status" value="1"/>
</dbReference>
<organism evidence="12 13">
    <name type="scientific">Blastochloris viridis</name>
    <name type="common">Rhodopseudomonas viridis</name>
    <dbReference type="NCBI Taxonomy" id="1079"/>
    <lineage>
        <taxon>Bacteria</taxon>
        <taxon>Pseudomonadati</taxon>
        <taxon>Pseudomonadota</taxon>
        <taxon>Alphaproteobacteria</taxon>
        <taxon>Hyphomicrobiales</taxon>
        <taxon>Blastochloridaceae</taxon>
        <taxon>Blastochloris</taxon>
    </lineage>
</organism>
<dbReference type="PANTHER" id="PTHR32089:SF112">
    <property type="entry name" value="LYSOZYME-LIKE PROTEIN-RELATED"/>
    <property type="match status" value="1"/>
</dbReference>
<dbReference type="AlphaFoldDB" id="A0A0H5BBY9"/>
<dbReference type="InterPro" id="IPR004089">
    <property type="entry name" value="MCPsignal_dom"/>
</dbReference>
<dbReference type="PROSITE" id="PS50111">
    <property type="entry name" value="CHEMOTAXIS_TRANSDUC_2"/>
    <property type="match status" value="1"/>
</dbReference>
<keyword evidence="7" id="KW-1133">Transmembrane helix</keyword>
<reference evidence="12" key="2">
    <citation type="submission" date="2015-11" db="EMBL/GenBank/DDBJ databases">
        <authorList>
            <person name="Zhang Y."/>
            <person name="Guo Z."/>
        </authorList>
    </citation>
    <scope>NUCLEOTIDE SEQUENCE</scope>
    <source>
        <strain evidence="12">1</strain>
    </source>
</reference>
<evidence type="ECO:0000256" key="6">
    <source>
        <dbReference type="SAM" id="MobiDB-lite"/>
    </source>
</evidence>
<dbReference type="Gene3D" id="1.10.287.950">
    <property type="entry name" value="Methyl-accepting chemotaxis protein"/>
    <property type="match status" value="1"/>
</dbReference>
<dbReference type="SUPFAM" id="SSF58104">
    <property type="entry name" value="Methyl-accepting chemotaxis protein (MCP) signaling domain"/>
    <property type="match status" value="1"/>
</dbReference>
<dbReference type="PROSITE" id="PS50192">
    <property type="entry name" value="T_SNARE"/>
    <property type="match status" value="1"/>
</dbReference>
<dbReference type="STRING" id="1079.BVIR_1117"/>
<comment type="subcellular location">
    <subcellularLocation>
        <location evidence="1">Cell inner membrane</location>
        <topology evidence="1">Multi-pass membrane protein</topology>
    </subcellularLocation>
</comment>
<keyword evidence="2" id="KW-0997">Cell inner membrane</keyword>
<feature type="domain" description="T-SNARE coiled-coil homology" evidence="9">
    <location>
        <begin position="329"/>
        <end position="391"/>
    </location>
</feature>
<comment type="similarity">
    <text evidence="4">Belongs to the methyl-accepting chemotaxis (MCP) protein family.</text>
</comment>
<keyword evidence="7" id="KW-0812">Transmembrane</keyword>
<dbReference type="GO" id="GO:0005886">
    <property type="term" value="C:plasma membrane"/>
    <property type="evidence" value="ECO:0007669"/>
    <property type="project" value="UniProtKB-SubCell"/>
</dbReference>
<gene>
    <name evidence="12" type="primary">mcp4_7</name>
    <name evidence="11" type="ORF">BV133_198</name>
    <name evidence="12" type="ORF">BVIRIDIS_05600</name>
</gene>
<dbReference type="CDD" id="cd06225">
    <property type="entry name" value="HAMP"/>
    <property type="match status" value="1"/>
</dbReference>
<evidence type="ECO:0000313" key="13">
    <source>
        <dbReference type="Proteomes" id="UP000065734"/>
    </source>
</evidence>
<dbReference type="PATRIC" id="fig|1079.6.peg.1158"/>
<keyword evidence="7" id="KW-0472">Membrane</keyword>
<dbReference type="OrthoDB" id="5179380at2"/>
<accession>A0A0H5BBY9</accession>
<dbReference type="PROSITE" id="PS50885">
    <property type="entry name" value="HAMP"/>
    <property type="match status" value="1"/>
</dbReference>
<feature type="transmembrane region" description="Helical" evidence="7">
    <location>
        <begin position="36"/>
        <end position="55"/>
    </location>
</feature>
<dbReference type="EMBL" id="LN907867">
    <property type="protein sequence ID" value="CUU41567.1"/>
    <property type="molecule type" value="Genomic_DNA"/>
</dbReference>
<evidence type="ECO:0000256" key="2">
    <source>
        <dbReference type="ARBA" id="ARBA00022519"/>
    </source>
</evidence>
<keyword evidence="3 5" id="KW-0807">Transducer</keyword>
<dbReference type="InterPro" id="IPR000727">
    <property type="entry name" value="T_SNARE_dom"/>
</dbReference>